<proteinExistence type="predicted"/>
<evidence type="ECO:0000313" key="1">
    <source>
        <dbReference type="EMBL" id="KAJ0079318.1"/>
    </source>
</evidence>
<organism evidence="1 2">
    <name type="scientific">Pistacia atlantica</name>
    <dbReference type="NCBI Taxonomy" id="434234"/>
    <lineage>
        <taxon>Eukaryota</taxon>
        <taxon>Viridiplantae</taxon>
        <taxon>Streptophyta</taxon>
        <taxon>Embryophyta</taxon>
        <taxon>Tracheophyta</taxon>
        <taxon>Spermatophyta</taxon>
        <taxon>Magnoliopsida</taxon>
        <taxon>eudicotyledons</taxon>
        <taxon>Gunneridae</taxon>
        <taxon>Pentapetalae</taxon>
        <taxon>rosids</taxon>
        <taxon>malvids</taxon>
        <taxon>Sapindales</taxon>
        <taxon>Anacardiaceae</taxon>
        <taxon>Pistacia</taxon>
    </lineage>
</organism>
<accession>A0ACC0ZZW4</accession>
<gene>
    <name evidence="1" type="ORF">Patl1_24511</name>
</gene>
<name>A0ACC0ZZW4_9ROSI</name>
<dbReference type="EMBL" id="CM047909">
    <property type="protein sequence ID" value="KAJ0079318.1"/>
    <property type="molecule type" value="Genomic_DNA"/>
</dbReference>
<keyword evidence="2" id="KW-1185">Reference proteome</keyword>
<reference evidence="2" key="1">
    <citation type="journal article" date="2023" name="G3 (Bethesda)">
        <title>Genome assembly and association tests identify interacting loci associated with vigor, precocity, and sex in interspecific pistachio rootstocks.</title>
        <authorList>
            <person name="Palmer W."/>
            <person name="Jacygrad E."/>
            <person name="Sagayaradj S."/>
            <person name="Cavanaugh K."/>
            <person name="Han R."/>
            <person name="Bertier L."/>
            <person name="Beede B."/>
            <person name="Kafkas S."/>
            <person name="Golino D."/>
            <person name="Preece J."/>
            <person name="Michelmore R."/>
        </authorList>
    </citation>
    <scope>NUCLEOTIDE SEQUENCE [LARGE SCALE GENOMIC DNA]</scope>
</reference>
<dbReference type="Proteomes" id="UP001164250">
    <property type="component" value="Chromosome 13"/>
</dbReference>
<evidence type="ECO:0000313" key="2">
    <source>
        <dbReference type="Proteomes" id="UP001164250"/>
    </source>
</evidence>
<protein>
    <submittedName>
        <fullName evidence="1">Uncharacterized protein</fullName>
    </submittedName>
</protein>
<comment type="caution">
    <text evidence="1">The sequence shown here is derived from an EMBL/GenBank/DDBJ whole genome shotgun (WGS) entry which is preliminary data.</text>
</comment>
<sequence>MTIITLIQLPILQISAYVYFIYSCVKSINTKTFTVVDKY</sequence>